<dbReference type="GO" id="GO:0015288">
    <property type="term" value="F:porin activity"/>
    <property type="evidence" value="ECO:0007669"/>
    <property type="project" value="UniProtKB-KW"/>
</dbReference>
<dbReference type="PANTHER" id="PTHR34501:SF9">
    <property type="entry name" value="MAJOR OUTER MEMBRANE PROTEIN P.IA"/>
    <property type="match status" value="1"/>
</dbReference>
<evidence type="ECO:0000256" key="3">
    <source>
        <dbReference type="ARBA" id="ARBA00022448"/>
    </source>
</evidence>
<evidence type="ECO:0000256" key="1">
    <source>
        <dbReference type="ARBA" id="ARBA00004571"/>
    </source>
</evidence>
<dbReference type="Pfam" id="PF13609">
    <property type="entry name" value="Porin_4"/>
    <property type="match status" value="1"/>
</dbReference>
<keyword evidence="8" id="KW-0626">Porin</keyword>
<keyword evidence="7" id="KW-0406">Ion transport</keyword>
<evidence type="ECO:0000256" key="11">
    <source>
        <dbReference type="SAM" id="SignalP"/>
    </source>
</evidence>
<dbReference type="InterPro" id="IPR002299">
    <property type="entry name" value="Porin_Neis"/>
</dbReference>
<protein>
    <submittedName>
        <fullName evidence="13">Porin</fullName>
    </submittedName>
</protein>
<feature type="chain" id="PRO_5044314355" evidence="11">
    <location>
        <begin position="22"/>
        <end position="405"/>
    </location>
</feature>
<keyword evidence="9" id="KW-0472">Membrane</keyword>
<dbReference type="Gene3D" id="2.40.160.10">
    <property type="entry name" value="Porin"/>
    <property type="match status" value="1"/>
</dbReference>
<comment type="caution">
    <text evidence="13">The sequence shown here is derived from an EMBL/GenBank/DDBJ whole genome shotgun (WGS) entry which is preliminary data.</text>
</comment>
<comment type="subunit">
    <text evidence="2">Homotrimer.</text>
</comment>
<feature type="signal peptide" evidence="11">
    <location>
        <begin position="1"/>
        <end position="21"/>
    </location>
</feature>
<evidence type="ECO:0000256" key="6">
    <source>
        <dbReference type="ARBA" id="ARBA00022729"/>
    </source>
</evidence>
<evidence type="ECO:0000256" key="10">
    <source>
        <dbReference type="ARBA" id="ARBA00023237"/>
    </source>
</evidence>
<evidence type="ECO:0000256" key="5">
    <source>
        <dbReference type="ARBA" id="ARBA00022692"/>
    </source>
</evidence>
<comment type="subcellular location">
    <subcellularLocation>
        <location evidence="1">Cell outer membrane</location>
        <topology evidence="1">Multi-pass membrane protein</topology>
    </subcellularLocation>
</comment>
<reference evidence="13 14" key="1">
    <citation type="submission" date="2018-03" db="EMBL/GenBank/DDBJ databases">
        <authorList>
            <person name="Nguyen K."/>
            <person name="Fouts D."/>
            <person name="Sutton G."/>
        </authorList>
    </citation>
    <scope>NUCLEOTIDE SEQUENCE [LARGE SCALE GENOMIC DNA]</scope>
    <source>
        <strain evidence="13 14">AU14328</strain>
    </source>
</reference>
<keyword evidence="6 11" id="KW-0732">Signal</keyword>
<keyword evidence="10" id="KW-0998">Cell outer membrane</keyword>
<dbReference type="GO" id="GO:0046930">
    <property type="term" value="C:pore complex"/>
    <property type="evidence" value="ECO:0007669"/>
    <property type="project" value="UniProtKB-KW"/>
</dbReference>
<evidence type="ECO:0000256" key="2">
    <source>
        <dbReference type="ARBA" id="ARBA00011233"/>
    </source>
</evidence>
<dbReference type="InterPro" id="IPR033900">
    <property type="entry name" value="Gram_neg_porin_domain"/>
</dbReference>
<dbReference type="AlphaFoldDB" id="A0AB37AVE5"/>
<evidence type="ECO:0000313" key="13">
    <source>
        <dbReference type="EMBL" id="PRE50714.1"/>
    </source>
</evidence>
<dbReference type="GO" id="GO:0006811">
    <property type="term" value="P:monoatomic ion transport"/>
    <property type="evidence" value="ECO:0007669"/>
    <property type="project" value="UniProtKB-KW"/>
</dbReference>
<name>A0AB37AVE5_9BURK</name>
<dbReference type="GO" id="GO:0009279">
    <property type="term" value="C:cell outer membrane"/>
    <property type="evidence" value="ECO:0007669"/>
    <property type="project" value="UniProtKB-SubCell"/>
</dbReference>
<dbReference type="PANTHER" id="PTHR34501">
    <property type="entry name" value="PROTEIN YDDL-RELATED"/>
    <property type="match status" value="1"/>
</dbReference>
<keyword evidence="4" id="KW-1134">Transmembrane beta strand</keyword>
<keyword evidence="3" id="KW-0813">Transport</keyword>
<dbReference type="InterPro" id="IPR023614">
    <property type="entry name" value="Porin_dom_sf"/>
</dbReference>
<dbReference type="PRINTS" id="PR00184">
    <property type="entry name" value="NEISSPPORIN"/>
</dbReference>
<evidence type="ECO:0000313" key="14">
    <source>
        <dbReference type="Proteomes" id="UP000237811"/>
    </source>
</evidence>
<evidence type="ECO:0000256" key="8">
    <source>
        <dbReference type="ARBA" id="ARBA00023114"/>
    </source>
</evidence>
<keyword evidence="5" id="KW-0812">Transmembrane</keyword>
<dbReference type="RefSeq" id="WP_105776696.1">
    <property type="nucleotide sequence ID" value="NZ_PVFQ01000030.1"/>
</dbReference>
<evidence type="ECO:0000256" key="4">
    <source>
        <dbReference type="ARBA" id="ARBA00022452"/>
    </source>
</evidence>
<evidence type="ECO:0000256" key="9">
    <source>
        <dbReference type="ARBA" id="ARBA00023136"/>
    </source>
</evidence>
<evidence type="ECO:0000259" key="12">
    <source>
        <dbReference type="Pfam" id="PF13609"/>
    </source>
</evidence>
<gene>
    <name evidence="13" type="ORF">C6P99_10615</name>
</gene>
<dbReference type="EMBL" id="PVFR01000030">
    <property type="protein sequence ID" value="PRE50714.1"/>
    <property type="molecule type" value="Genomic_DNA"/>
</dbReference>
<organism evidence="13 14">
    <name type="scientific">Burkholderia multivorans</name>
    <dbReference type="NCBI Taxonomy" id="87883"/>
    <lineage>
        <taxon>Bacteria</taxon>
        <taxon>Pseudomonadati</taxon>
        <taxon>Pseudomonadota</taxon>
        <taxon>Betaproteobacteria</taxon>
        <taxon>Burkholderiales</taxon>
        <taxon>Burkholderiaceae</taxon>
        <taxon>Burkholderia</taxon>
        <taxon>Burkholderia cepacia complex</taxon>
    </lineage>
</organism>
<proteinExistence type="predicted"/>
<dbReference type="CDD" id="cd00342">
    <property type="entry name" value="gram_neg_porins"/>
    <property type="match status" value="1"/>
</dbReference>
<evidence type="ECO:0000256" key="7">
    <source>
        <dbReference type="ARBA" id="ARBA00023065"/>
    </source>
</evidence>
<sequence>MRYWRTITTVSVITMATCAHAQSSVMLYGVIDYGINYVNDAQKAVSGGRTGKTQWATSSSIMQGNRWGLRGNEDLGGGYKAVFVLESGMDIGTGTFQQGGALFGRQAYVGIASPYGTVTLGRQYDSVVDSIGPITGAVGNGTYSLHGNDIDNFGNTYRVNNAVKYTSPTFGGFRLTGLYSFGGVAGSFGTNSIFSVGGTYNNGPLTVAAAFLDVRNPNRSYWGDNPNGSATANNLGATSGVQVNPVYGGFASAHTYQVIGAAAQYSGFGFIVGADYSHIAFRNLNDSASGDLSLINPRHYTGNAIFNSYSVFGRYAITPLLWVSGAYDYLAGGAIDGKDGAKYHLFNLSLDYFLSKRTDVYFMANYQIASGVDSTGQSAVASYLTITPSNTSRQLLFRMGMRHLF</sequence>
<feature type="domain" description="Porin" evidence="12">
    <location>
        <begin position="10"/>
        <end position="366"/>
    </location>
</feature>
<dbReference type="Proteomes" id="UP000237811">
    <property type="component" value="Unassembled WGS sequence"/>
</dbReference>
<dbReference type="InterPro" id="IPR050298">
    <property type="entry name" value="Gram-neg_bact_OMP"/>
</dbReference>
<accession>A0AB37AVE5</accession>
<dbReference type="SUPFAM" id="SSF56935">
    <property type="entry name" value="Porins"/>
    <property type="match status" value="1"/>
</dbReference>